<dbReference type="RefSeq" id="WP_263332014.1">
    <property type="nucleotide sequence ID" value="NZ_JAGSYH010000001.1"/>
</dbReference>
<evidence type="ECO:0000256" key="5">
    <source>
        <dbReference type="ARBA" id="ARBA00023136"/>
    </source>
</evidence>
<name>A0ABW1EM41_9BACT</name>
<evidence type="ECO:0000313" key="8">
    <source>
        <dbReference type="Proteomes" id="UP001596091"/>
    </source>
</evidence>
<feature type="transmembrane region" description="Helical" evidence="6">
    <location>
        <begin position="165"/>
        <end position="183"/>
    </location>
</feature>
<feature type="transmembrane region" description="Helical" evidence="6">
    <location>
        <begin position="123"/>
        <end position="145"/>
    </location>
</feature>
<feature type="transmembrane region" description="Helical" evidence="6">
    <location>
        <begin position="83"/>
        <end position="103"/>
    </location>
</feature>
<sequence length="279" mass="31756">MSLAVEEIFNEWTLPIWLTLSVLIAALLYVRGWFAIRKTRKEQFTDMHLMSFLSGLAILWLAIGSPMDGFADALLSAHMIEHLLLMSVVPPLLLYGMPVVPLLRGLPRVVVKRVGGPLLRRRWLRALGHGLVKPPVAWLLMNLSLLGWHVPTAYNFALEHENWHVVEHLCFLSTSLLFWWCVLRPWPAKKEEQNWGILLYLVTADAVNTMLSAFLAFCGRPVYSYYLTHGNLFQVSQLDDQVLGAVVMWVFGSTVFLVPAAMITMRLAGFHSHERRARA</sequence>
<keyword evidence="4 6" id="KW-1133">Transmembrane helix</keyword>
<dbReference type="EMBL" id="JBHSPH010000010">
    <property type="protein sequence ID" value="MFC5865074.1"/>
    <property type="molecule type" value="Genomic_DNA"/>
</dbReference>
<feature type="transmembrane region" description="Helical" evidence="6">
    <location>
        <begin position="195"/>
        <end position="222"/>
    </location>
</feature>
<feature type="transmembrane region" description="Helical" evidence="6">
    <location>
        <begin position="12"/>
        <end position="34"/>
    </location>
</feature>
<evidence type="ECO:0000313" key="7">
    <source>
        <dbReference type="EMBL" id="MFC5865074.1"/>
    </source>
</evidence>
<keyword evidence="5 6" id="KW-0472">Membrane</keyword>
<evidence type="ECO:0000256" key="1">
    <source>
        <dbReference type="ARBA" id="ARBA00004651"/>
    </source>
</evidence>
<accession>A0ABW1EM41</accession>
<feature type="transmembrane region" description="Helical" evidence="6">
    <location>
        <begin position="242"/>
        <end position="268"/>
    </location>
</feature>
<comment type="subcellular location">
    <subcellularLocation>
        <location evidence="1">Cell membrane</location>
        <topology evidence="1">Multi-pass membrane protein</topology>
    </subcellularLocation>
</comment>
<keyword evidence="3 6" id="KW-0812">Transmembrane</keyword>
<protein>
    <submittedName>
        <fullName evidence="7">Cytochrome c oxidase assembly protein</fullName>
    </submittedName>
</protein>
<comment type="caution">
    <text evidence="7">The sequence shown here is derived from an EMBL/GenBank/DDBJ whole genome shotgun (WGS) entry which is preliminary data.</text>
</comment>
<feature type="transmembrane region" description="Helical" evidence="6">
    <location>
        <begin position="46"/>
        <end position="63"/>
    </location>
</feature>
<keyword evidence="2" id="KW-1003">Cell membrane</keyword>
<evidence type="ECO:0000256" key="6">
    <source>
        <dbReference type="SAM" id="Phobius"/>
    </source>
</evidence>
<organism evidence="7 8">
    <name type="scientific">Acidicapsa dinghuensis</name>
    <dbReference type="NCBI Taxonomy" id="2218256"/>
    <lineage>
        <taxon>Bacteria</taxon>
        <taxon>Pseudomonadati</taxon>
        <taxon>Acidobacteriota</taxon>
        <taxon>Terriglobia</taxon>
        <taxon>Terriglobales</taxon>
        <taxon>Acidobacteriaceae</taxon>
        <taxon>Acidicapsa</taxon>
    </lineage>
</organism>
<dbReference type="Pfam" id="PF09678">
    <property type="entry name" value="Caa3_CtaG"/>
    <property type="match status" value="1"/>
</dbReference>
<dbReference type="InterPro" id="IPR019108">
    <property type="entry name" value="Caa3_assmbl_CtaG-rel"/>
</dbReference>
<dbReference type="Proteomes" id="UP001596091">
    <property type="component" value="Unassembled WGS sequence"/>
</dbReference>
<evidence type="ECO:0000256" key="4">
    <source>
        <dbReference type="ARBA" id="ARBA00022989"/>
    </source>
</evidence>
<keyword evidence="8" id="KW-1185">Reference proteome</keyword>
<reference evidence="8" key="1">
    <citation type="journal article" date="2019" name="Int. J. Syst. Evol. Microbiol.">
        <title>The Global Catalogue of Microorganisms (GCM) 10K type strain sequencing project: providing services to taxonomists for standard genome sequencing and annotation.</title>
        <authorList>
            <consortium name="The Broad Institute Genomics Platform"/>
            <consortium name="The Broad Institute Genome Sequencing Center for Infectious Disease"/>
            <person name="Wu L."/>
            <person name="Ma J."/>
        </authorList>
    </citation>
    <scope>NUCLEOTIDE SEQUENCE [LARGE SCALE GENOMIC DNA]</scope>
    <source>
        <strain evidence="8">JCM 4087</strain>
    </source>
</reference>
<evidence type="ECO:0000256" key="2">
    <source>
        <dbReference type="ARBA" id="ARBA00022475"/>
    </source>
</evidence>
<evidence type="ECO:0000256" key="3">
    <source>
        <dbReference type="ARBA" id="ARBA00022692"/>
    </source>
</evidence>
<gene>
    <name evidence="7" type="ORF">ACFPT7_22395</name>
</gene>
<proteinExistence type="predicted"/>